<sequence>MTSALNTALAVFTLCTLIQPRRRFYLTAHEWNYGNFEKTFKDFAAHSPCAIVKPSTETAAKYNVQVSLEEASVSMKGHHALLDINSGRNNRAHWRAIRTLPNNISIEEYFGKKSVVARAFLQPGKRILTLIRIMWEQLTKSHGMYAVVHIRKGDKINEFLALASAGTYLSKLLQICREVSQCPRTVFLMCDGKITCDEFRTKAGGRFRILDYSEGMKQVNDSWSRSSVLDREHDQHKFNSLPLWIREEAATEMVVSMFLAALADSVVCTYVSNICTLIALLRGGEVDRNGVYSVDDSLWAML</sequence>
<evidence type="ECO:0008006" key="3">
    <source>
        <dbReference type="Google" id="ProtNLM"/>
    </source>
</evidence>
<evidence type="ECO:0000313" key="1">
    <source>
        <dbReference type="EMBL" id="GAV01538.1"/>
    </source>
</evidence>
<accession>A0A1D1VP85</accession>
<proteinExistence type="predicted"/>
<name>A0A1D1VP85_RAMVA</name>
<dbReference type="PANTHER" id="PTHR13132:SF29">
    <property type="entry name" value="ALPHA-(1,6)-FUCOSYLTRANSFERASE"/>
    <property type="match status" value="1"/>
</dbReference>
<dbReference type="GO" id="GO:0006487">
    <property type="term" value="P:protein N-linked glycosylation"/>
    <property type="evidence" value="ECO:0007669"/>
    <property type="project" value="TreeGrafter"/>
</dbReference>
<keyword evidence="2" id="KW-1185">Reference proteome</keyword>
<evidence type="ECO:0000313" key="2">
    <source>
        <dbReference type="Proteomes" id="UP000186922"/>
    </source>
</evidence>
<protein>
    <recommendedName>
        <fullName evidence="3">O-fucosyltransferase family protein</fullName>
    </recommendedName>
</protein>
<dbReference type="OrthoDB" id="10006912at2759"/>
<dbReference type="EMBL" id="BDGG01000007">
    <property type="protein sequence ID" value="GAV01538.1"/>
    <property type="molecule type" value="Genomic_DNA"/>
</dbReference>
<dbReference type="AlphaFoldDB" id="A0A1D1VP85"/>
<dbReference type="Gene3D" id="3.40.50.11350">
    <property type="match status" value="1"/>
</dbReference>
<dbReference type="PANTHER" id="PTHR13132">
    <property type="entry name" value="ALPHA- 1,6 -FUCOSYLTRANSFERASE"/>
    <property type="match status" value="1"/>
</dbReference>
<dbReference type="GO" id="GO:0046921">
    <property type="term" value="F:alpha-(1-&gt;6)-fucosyltransferase activity"/>
    <property type="evidence" value="ECO:0007669"/>
    <property type="project" value="TreeGrafter"/>
</dbReference>
<gene>
    <name evidence="1" type="primary">RvY_12234-1</name>
    <name evidence="1" type="synonym">RvY_12234.1</name>
    <name evidence="1" type="ORF">RvY_12234</name>
</gene>
<reference evidence="1 2" key="1">
    <citation type="journal article" date="2016" name="Nat. Commun.">
        <title>Extremotolerant tardigrade genome and improved radiotolerance of human cultured cells by tardigrade-unique protein.</title>
        <authorList>
            <person name="Hashimoto T."/>
            <person name="Horikawa D.D."/>
            <person name="Saito Y."/>
            <person name="Kuwahara H."/>
            <person name="Kozuka-Hata H."/>
            <person name="Shin-I T."/>
            <person name="Minakuchi Y."/>
            <person name="Ohishi K."/>
            <person name="Motoyama A."/>
            <person name="Aizu T."/>
            <person name="Enomoto A."/>
            <person name="Kondo K."/>
            <person name="Tanaka S."/>
            <person name="Hara Y."/>
            <person name="Koshikawa S."/>
            <person name="Sagara H."/>
            <person name="Miura T."/>
            <person name="Yokobori S."/>
            <person name="Miyagawa K."/>
            <person name="Suzuki Y."/>
            <person name="Kubo T."/>
            <person name="Oyama M."/>
            <person name="Kohara Y."/>
            <person name="Fujiyama A."/>
            <person name="Arakawa K."/>
            <person name="Katayama T."/>
            <person name="Toyoda A."/>
            <person name="Kunieda T."/>
        </authorList>
    </citation>
    <scope>NUCLEOTIDE SEQUENCE [LARGE SCALE GENOMIC DNA]</scope>
    <source>
        <strain evidence="1 2">YOKOZUNA-1</strain>
    </source>
</reference>
<comment type="caution">
    <text evidence="1">The sequence shown here is derived from an EMBL/GenBank/DDBJ whole genome shotgun (WGS) entry which is preliminary data.</text>
</comment>
<dbReference type="Proteomes" id="UP000186922">
    <property type="component" value="Unassembled WGS sequence"/>
</dbReference>
<organism evidence="1 2">
    <name type="scientific">Ramazzottius varieornatus</name>
    <name type="common">Water bear</name>
    <name type="synonym">Tardigrade</name>
    <dbReference type="NCBI Taxonomy" id="947166"/>
    <lineage>
        <taxon>Eukaryota</taxon>
        <taxon>Metazoa</taxon>
        <taxon>Ecdysozoa</taxon>
        <taxon>Tardigrada</taxon>
        <taxon>Eutardigrada</taxon>
        <taxon>Parachela</taxon>
        <taxon>Hypsibioidea</taxon>
        <taxon>Ramazzottiidae</taxon>
        <taxon>Ramazzottius</taxon>
    </lineage>
</organism>